<dbReference type="Gene3D" id="3.40.50.10190">
    <property type="entry name" value="BRCT domain"/>
    <property type="match status" value="2"/>
</dbReference>
<dbReference type="CDD" id="cd18432">
    <property type="entry name" value="BRCT_PAXIP1_rpt6_like"/>
    <property type="match status" value="1"/>
</dbReference>
<feature type="compositionally biased region" description="Basic and acidic residues" evidence="4">
    <location>
        <begin position="226"/>
        <end position="241"/>
    </location>
</feature>
<keyword evidence="7" id="KW-1185">Reference proteome</keyword>
<evidence type="ECO:0000256" key="2">
    <source>
        <dbReference type="ARBA" id="ARBA00022763"/>
    </source>
</evidence>
<gene>
    <name evidence="6" type="ORF">Plil01_000032200</name>
</gene>
<dbReference type="Proteomes" id="UP001165083">
    <property type="component" value="Unassembled WGS sequence"/>
</dbReference>
<reference evidence="6" key="1">
    <citation type="submission" date="2023-04" db="EMBL/GenBank/DDBJ databases">
        <title>Phytophthora lilii NBRC 32176.</title>
        <authorList>
            <person name="Ichikawa N."/>
            <person name="Sato H."/>
            <person name="Tonouchi N."/>
        </authorList>
    </citation>
    <scope>NUCLEOTIDE SEQUENCE</scope>
    <source>
        <strain evidence="6">NBRC 32176</strain>
    </source>
</reference>
<accession>A0A9W6WLR2</accession>
<feature type="region of interest" description="Disordered" evidence="4">
    <location>
        <begin position="74"/>
        <end position="172"/>
    </location>
</feature>
<evidence type="ECO:0000259" key="5">
    <source>
        <dbReference type="PROSITE" id="PS50172"/>
    </source>
</evidence>
<feature type="compositionally biased region" description="Basic and acidic residues" evidence="4">
    <location>
        <begin position="288"/>
        <end position="297"/>
    </location>
</feature>
<feature type="compositionally biased region" description="Basic and acidic residues" evidence="4">
    <location>
        <begin position="329"/>
        <end position="341"/>
    </location>
</feature>
<evidence type="ECO:0000256" key="3">
    <source>
        <dbReference type="ARBA" id="ARBA00023242"/>
    </source>
</evidence>
<dbReference type="PANTHER" id="PTHR23196">
    <property type="entry name" value="PAX TRANSCRIPTION ACTIVATION DOMAIN INTERACTING PROTEIN"/>
    <property type="match status" value="1"/>
</dbReference>
<dbReference type="InterPro" id="IPR036420">
    <property type="entry name" value="BRCT_dom_sf"/>
</dbReference>
<evidence type="ECO:0000256" key="1">
    <source>
        <dbReference type="ARBA" id="ARBA00004123"/>
    </source>
</evidence>
<dbReference type="SUPFAM" id="SSF52113">
    <property type="entry name" value="BRCT domain"/>
    <property type="match status" value="1"/>
</dbReference>
<evidence type="ECO:0000256" key="4">
    <source>
        <dbReference type="SAM" id="MobiDB-lite"/>
    </source>
</evidence>
<proteinExistence type="predicted"/>
<feature type="compositionally biased region" description="Polar residues" evidence="4">
    <location>
        <begin position="380"/>
        <end position="391"/>
    </location>
</feature>
<keyword evidence="2" id="KW-0227">DNA damage</keyword>
<name>A0A9W6WLR2_9STRA</name>
<organism evidence="6 7">
    <name type="scientific">Phytophthora lilii</name>
    <dbReference type="NCBI Taxonomy" id="2077276"/>
    <lineage>
        <taxon>Eukaryota</taxon>
        <taxon>Sar</taxon>
        <taxon>Stramenopiles</taxon>
        <taxon>Oomycota</taxon>
        <taxon>Peronosporomycetes</taxon>
        <taxon>Peronosporales</taxon>
        <taxon>Peronosporaceae</taxon>
        <taxon>Phytophthora</taxon>
    </lineage>
</organism>
<feature type="compositionally biased region" description="Low complexity" evidence="4">
    <location>
        <begin position="401"/>
        <end position="412"/>
    </location>
</feature>
<feature type="domain" description="BRCT" evidence="5">
    <location>
        <begin position="419"/>
        <end position="501"/>
    </location>
</feature>
<feature type="compositionally biased region" description="Acidic residues" evidence="4">
    <location>
        <begin position="90"/>
        <end position="105"/>
    </location>
</feature>
<protein>
    <submittedName>
        <fullName evidence="6">Unnamed protein product</fullName>
    </submittedName>
</protein>
<dbReference type="EMBL" id="BSXW01000010">
    <property type="protein sequence ID" value="GMF09420.1"/>
    <property type="molecule type" value="Genomic_DNA"/>
</dbReference>
<comment type="subcellular location">
    <subcellularLocation>
        <location evidence="1">Nucleus</location>
    </subcellularLocation>
</comment>
<dbReference type="Pfam" id="PF16770">
    <property type="entry name" value="RTT107_BRCT_5"/>
    <property type="match status" value="1"/>
</dbReference>
<dbReference type="GO" id="GO:0006974">
    <property type="term" value="P:DNA damage response"/>
    <property type="evidence" value="ECO:0007669"/>
    <property type="project" value="UniProtKB-KW"/>
</dbReference>
<dbReference type="InterPro" id="IPR051579">
    <property type="entry name" value="DDR_Transcriptional_Reg"/>
</dbReference>
<feature type="compositionally biased region" description="Basic residues" evidence="4">
    <location>
        <begin position="298"/>
        <end position="308"/>
    </location>
</feature>
<keyword evidence="3" id="KW-0539">Nucleus</keyword>
<dbReference type="OrthoDB" id="342264at2759"/>
<feature type="domain" description="BRCT" evidence="5">
    <location>
        <begin position="525"/>
        <end position="612"/>
    </location>
</feature>
<dbReference type="PROSITE" id="PS50172">
    <property type="entry name" value="BRCT"/>
    <property type="match status" value="2"/>
</dbReference>
<feature type="compositionally biased region" description="Acidic residues" evidence="4">
    <location>
        <begin position="352"/>
        <end position="362"/>
    </location>
</feature>
<dbReference type="InterPro" id="IPR001357">
    <property type="entry name" value="BRCT_dom"/>
</dbReference>
<sequence>MAGESVCVFDGDSSGQETPVGFRDTPGQWYTANHRKRAALSQLEGEPTQRESQATQVATQVATEVSTEMATQAGASVAPVFVAATPSPGDNDDSQQGEDEVDEEETQIRMTNSEEQDAPKPERKIFEEAVPLPIAATASGSSKSFGDTRMENSDNDADSDMSDDMLEQDGSVAGLSSIAASFRQREEIQKVVEKKIYKPRIPFRSSPALPARDDSDSSGGETEIEGEPKEESPAKENRPKPTEGLSLRLTKSASYSKALESEDASTPLRRSQSTPDRTQKLSLPPRSSKREHSEASPHKRNTTAKRSRHSDETLSTHSLVQEAALNKRQTVEKCGEEELHKQTTVSNSESNVAEEEVEDSPDDEKREASIKVAVPDKVLSSHSAPQLKSPTSSRGRKRAASSRSVTDSESAGSQAEAGSIRIILTGLELTTAIRKKIKSIAGAVYESNIEKATHVIAPQNQLKRTVKLLCGISCCTHILGERWLDESARAGAAVDEQANCLRNEEAETKWQFDLRSTMYGVPAAQRQRLFAGQSVFITNHKSVLPPVKDLAKIVECAGGKASVRGKPGPKDLLITSETAMTVAAVRKQLASANPERIYSPELILISILQQRIDLDKHRLKRPAIGKTWATKRKS</sequence>
<evidence type="ECO:0000313" key="7">
    <source>
        <dbReference type="Proteomes" id="UP001165083"/>
    </source>
</evidence>
<dbReference type="SMART" id="SM00292">
    <property type="entry name" value="BRCT"/>
    <property type="match status" value="2"/>
</dbReference>
<feature type="compositionally biased region" description="Basic and acidic residues" evidence="4">
    <location>
        <begin position="117"/>
        <end position="127"/>
    </location>
</feature>
<dbReference type="Pfam" id="PF16589">
    <property type="entry name" value="BRCT_2"/>
    <property type="match status" value="1"/>
</dbReference>
<dbReference type="AlphaFoldDB" id="A0A9W6WLR2"/>
<feature type="compositionally biased region" description="Acidic residues" evidence="4">
    <location>
        <begin position="153"/>
        <end position="167"/>
    </location>
</feature>
<evidence type="ECO:0000313" key="6">
    <source>
        <dbReference type="EMBL" id="GMF09420.1"/>
    </source>
</evidence>
<feature type="region of interest" description="Disordered" evidence="4">
    <location>
        <begin position="1"/>
        <end position="28"/>
    </location>
</feature>
<dbReference type="PANTHER" id="PTHR23196:SF1">
    <property type="entry name" value="PAX-INTERACTING PROTEIN 1"/>
    <property type="match status" value="1"/>
</dbReference>
<comment type="caution">
    <text evidence="6">The sequence shown here is derived from an EMBL/GenBank/DDBJ whole genome shotgun (WGS) entry which is preliminary data.</text>
</comment>
<feature type="region of interest" description="Disordered" evidence="4">
    <location>
        <begin position="191"/>
        <end position="412"/>
    </location>
</feature>
<dbReference type="GO" id="GO:0005634">
    <property type="term" value="C:nucleus"/>
    <property type="evidence" value="ECO:0007669"/>
    <property type="project" value="UniProtKB-SubCell"/>
</dbReference>